<keyword evidence="1" id="KW-0732">Signal</keyword>
<keyword evidence="3" id="KW-1185">Reference proteome</keyword>
<comment type="caution">
    <text evidence="2">The sequence shown here is derived from an EMBL/GenBank/DDBJ whole genome shotgun (WGS) entry which is preliminary data.</text>
</comment>
<organism evidence="2 3">
    <name type="scientific">Seminavis robusta</name>
    <dbReference type="NCBI Taxonomy" id="568900"/>
    <lineage>
        <taxon>Eukaryota</taxon>
        <taxon>Sar</taxon>
        <taxon>Stramenopiles</taxon>
        <taxon>Ochrophyta</taxon>
        <taxon>Bacillariophyta</taxon>
        <taxon>Bacillariophyceae</taxon>
        <taxon>Bacillariophycidae</taxon>
        <taxon>Naviculales</taxon>
        <taxon>Naviculaceae</taxon>
        <taxon>Seminavis</taxon>
    </lineage>
</organism>
<dbReference type="AlphaFoldDB" id="A0A9N8HUE6"/>
<name>A0A9N8HUE6_9STRA</name>
<accession>A0A9N8HUE6</accession>
<evidence type="ECO:0000313" key="3">
    <source>
        <dbReference type="Proteomes" id="UP001153069"/>
    </source>
</evidence>
<gene>
    <name evidence="2" type="ORF">SEMRO_1805_G298760.1</name>
</gene>
<protein>
    <submittedName>
        <fullName evidence="2">Uncharacterized protein</fullName>
    </submittedName>
</protein>
<dbReference type="Proteomes" id="UP001153069">
    <property type="component" value="Unassembled WGS sequence"/>
</dbReference>
<feature type="chain" id="PRO_5040146558" evidence="1">
    <location>
        <begin position="24"/>
        <end position="286"/>
    </location>
</feature>
<proteinExistence type="predicted"/>
<evidence type="ECO:0000256" key="1">
    <source>
        <dbReference type="SAM" id="SignalP"/>
    </source>
</evidence>
<evidence type="ECO:0000313" key="2">
    <source>
        <dbReference type="EMBL" id="CAB9526286.1"/>
    </source>
</evidence>
<sequence length="286" mass="30450">MKTFSQVALLLSFLAAAASTTQAAHLRSTAVQEQNQEQETRNMQLINAELLNALISTYLAPEIDVLLQTVLGNNFDPIYLGEETTIQTEELELALPPNGIVTCRSSASITYGVGYITGLSSIQVNALEMVPGSETINVGMENILAGPSATWNGTWLVNATLEDLTAETSVTFRAQACGIPLEQKVTGITTFQSPSLQASMTLGGDTGNLILMTSTTEITTAQFESFNLEFGSIDAGIELGGTVIPTFALGDSFDAFLLNSVVNRLEPRIVDLVNQALSGLLPISLQ</sequence>
<feature type="signal peptide" evidence="1">
    <location>
        <begin position="1"/>
        <end position="23"/>
    </location>
</feature>
<dbReference type="EMBL" id="CAICTM010001803">
    <property type="protein sequence ID" value="CAB9526286.1"/>
    <property type="molecule type" value="Genomic_DNA"/>
</dbReference>
<reference evidence="2" key="1">
    <citation type="submission" date="2020-06" db="EMBL/GenBank/DDBJ databases">
        <authorList>
            <consortium name="Plant Systems Biology data submission"/>
        </authorList>
    </citation>
    <scope>NUCLEOTIDE SEQUENCE</scope>
    <source>
        <strain evidence="2">D6</strain>
    </source>
</reference>